<dbReference type="AlphaFoldDB" id="A0A512AT33"/>
<keyword evidence="1" id="KW-0472">Membrane</keyword>
<accession>A0A512AT33</accession>
<sequence>MKKTNTHFLKKSLVSLASGVTGAIALTVVHEAARRFIPNAPRMDVLGMRAIARGMYKMDEKPPEENKLFQYSIIGDIVSNSIYYSLTGTGRKAWLRGATLGALAGVGGVLLPSPMGLGTEPSGRTTQTKVMTIAWYLLGGLTAAALSRTLFEKPTVEELDEDDVAVV</sequence>
<dbReference type="EMBL" id="BJYS01000002">
    <property type="protein sequence ID" value="GEO02840.1"/>
    <property type="molecule type" value="Genomic_DNA"/>
</dbReference>
<proteinExistence type="predicted"/>
<protein>
    <recommendedName>
        <fullName evidence="4">DUF1440 domain-containing protein</fullName>
    </recommendedName>
</protein>
<dbReference type="RefSeq" id="WP_218033432.1">
    <property type="nucleotide sequence ID" value="NZ_BJYS01000002.1"/>
</dbReference>
<keyword evidence="1" id="KW-0812">Transmembrane</keyword>
<keyword evidence="3" id="KW-1185">Reference proteome</keyword>
<evidence type="ECO:0000256" key="1">
    <source>
        <dbReference type="SAM" id="Phobius"/>
    </source>
</evidence>
<evidence type="ECO:0000313" key="3">
    <source>
        <dbReference type="Proteomes" id="UP000321532"/>
    </source>
</evidence>
<name>A0A512AT33_9BACT</name>
<dbReference type="Proteomes" id="UP000321532">
    <property type="component" value="Unassembled WGS sequence"/>
</dbReference>
<reference evidence="2 3" key="1">
    <citation type="submission" date="2019-07" db="EMBL/GenBank/DDBJ databases">
        <title>Whole genome shotgun sequence of Adhaeribacter aerolatus NBRC 106133.</title>
        <authorList>
            <person name="Hosoyama A."/>
            <person name="Uohara A."/>
            <person name="Ohji S."/>
            <person name="Ichikawa N."/>
        </authorList>
    </citation>
    <scope>NUCLEOTIDE SEQUENCE [LARGE SCALE GENOMIC DNA]</scope>
    <source>
        <strain evidence="2 3">NBRC 106133</strain>
    </source>
</reference>
<evidence type="ECO:0000313" key="2">
    <source>
        <dbReference type="EMBL" id="GEO02840.1"/>
    </source>
</evidence>
<feature type="transmembrane region" description="Helical" evidence="1">
    <location>
        <begin position="133"/>
        <end position="151"/>
    </location>
</feature>
<gene>
    <name evidence="2" type="ORF">AAE02nite_05040</name>
</gene>
<evidence type="ECO:0008006" key="4">
    <source>
        <dbReference type="Google" id="ProtNLM"/>
    </source>
</evidence>
<keyword evidence="1" id="KW-1133">Transmembrane helix</keyword>
<feature type="transmembrane region" description="Helical" evidence="1">
    <location>
        <begin position="93"/>
        <end position="113"/>
    </location>
</feature>
<organism evidence="2 3">
    <name type="scientific">Adhaeribacter aerolatus</name>
    <dbReference type="NCBI Taxonomy" id="670289"/>
    <lineage>
        <taxon>Bacteria</taxon>
        <taxon>Pseudomonadati</taxon>
        <taxon>Bacteroidota</taxon>
        <taxon>Cytophagia</taxon>
        <taxon>Cytophagales</taxon>
        <taxon>Hymenobacteraceae</taxon>
        <taxon>Adhaeribacter</taxon>
    </lineage>
</organism>
<comment type="caution">
    <text evidence="2">The sequence shown here is derived from an EMBL/GenBank/DDBJ whole genome shotgun (WGS) entry which is preliminary data.</text>
</comment>